<protein>
    <submittedName>
        <fullName evidence="2">DNA-binding protein</fullName>
    </submittedName>
</protein>
<keyword evidence="2" id="KW-0238">DNA-binding</keyword>
<dbReference type="EMBL" id="QXTG01000001">
    <property type="protein sequence ID" value="RIX31267.1"/>
    <property type="molecule type" value="Genomic_DNA"/>
</dbReference>
<dbReference type="CDD" id="cd00093">
    <property type="entry name" value="HTH_XRE"/>
    <property type="match status" value="1"/>
</dbReference>
<dbReference type="OrthoDB" id="5184241at2"/>
<comment type="caution">
    <text evidence="2">The sequence shown here is derived from an EMBL/GenBank/DDBJ whole genome shotgun (WGS) entry which is preliminary data.</text>
</comment>
<dbReference type="AlphaFoldDB" id="A0A3A1U729"/>
<organism evidence="2 3">
    <name type="scientific">Amnibacterium setariae</name>
    <dbReference type="NCBI Taxonomy" id="2306585"/>
    <lineage>
        <taxon>Bacteria</taxon>
        <taxon>Bacillati</taxon>
        <taxon>Actinomycetota</taxon>
        <taxon>Actinomycetes</taxon>
        <taxon>Micrococcales</taxon>
        <taxon>Microbacteriaceae</taxon>
        <taxon>Amnibacterium</taxon>
    </lineage>
</organism>
<dbReference type="RefSeq" id="WP_119481629.1">
    <property type="nucleotide sequence ID" value="NZ_QXTG01000001.1"/>
</dbReference>
<evidence type="ECO:0000259" key="1">
    <source>
        <dbReference type="PROSITE" id="PS50943"/>
    </source>
</evidence>
<feature type="domain" description="HTH cro/C1-type" evidence="1">
    <location>
        <begin position="150"/>
        <end position="170"/>
    </location>
</feature>
<gene>
    <name evidence="2" type="ORF">D1781_07910</name>
</gene>
<evidence type="ECO:0000313" key="3">
    <source>
        <dbReference type="Proteomes" id="UP000265742"/>
    </source>
</evidence>
<evidence type="ECO:0000313" key="2">
    <source>
        <dbReference type="EMBL" id="RIX31267.1"/>
    </source>
</evidence>
<keyword evidence="3" id="KW-1185">Reference proteome</keyword>
<sequence>MFVLTVDQVDSRHTATDAVAPILADRDAWREAGAVLGPDRTAGDEFQAVFEDAGAALEAALRLRRDGGWSVGIGVGDVRSPLPDTTGEATGTAFLAARVAVEAAKRAPHRLAVVAPDESAATGVTALIGLLLELRSRRSAEGWEVADLAEQGLTQAAMAERLGVTPQAISLRSRAAGVRLDREAVPALVRDLAALQPA</sequence>
<dbReference type="GO" id="GO:0003677">
    <property type="term" value="F:DNA binding"/>
    <property type="evidence" value="ECO:0007669"/>
    <property type="project" value="UniProtKB-KW"/>
</dbReference>
<proteinExistence type="predicted"/>
<dbReference type="InterPro" id="IPR001387">
    <property type="entry name" value="Cro/C1-type_HTH"/>
</dbReference>
<accession>A0A3A1U729</accession>
<dbReference type="PROSITE" id="PS50943">
    <property type="entry name" value="HTH_CROC1"/>
    <property type="match status" value="1"/>
</dbReference>
<name>A0A3A1U729_9MICO</name>
<reference evidence="3" key="1">
    <citation type="submission" date="2018-09" db="EMBL/GenBank/DDBJ databases">
        <authorList>
            <person name="Kim I."/>
        </authorList>
    </citation>
    <scope>NUCLEOTIDE SEQUENCE [LARGE SCALE GENOMIC DNA]</scope>
    <source>
        <strain evidence="3">DD4a</strain>
    </source>
</reference>
<dbReference type="Proteomes" id="UP000265742">
    <property type="component" value="Unassembled WGS sequence"/>
</dbReference>